<name>A0A2I8VF88_9EURY</name>
<feature type="transmembrane region" description="Helical" evidence="1">
    <location>
        <begin position="35"/>
        <end position="56"/>
    </location>
</feature>
<proteinExistence type="predicted"/>
<dbReference type="EMBL" id="CP026309">
    <property type="protein sequence ID" value="AUV80534.1"/>
    <property type="molecule type" value="Genomic_DNA"/>
</dbReference>
<dbReference type="Proteomes" id="UP000236584">
    <property type="component" value="Chromosome"/>
</dbReference>
<dbReference type="KEGG" id="srub:C2R22_01720"/>
<feature type="transmembrane region" description="Helical" evidence="1">
    <location>
        <begin position="102"/>
        <end position="124"/>
    </location>
</feature>
<evidence type="ECO:0000313" key="3">
    <source>
        <dbReference type="Proteomes" id="UP000236584"/>
    </source>
</evidence>
<organism evidence="2 3">
    <name type="scientific">Salinigranum rubrum</name>
    <dbReference type="NCBI Taxonomy" id="755307"/>
    <lineage>
        <taxon>Archaea</taxon>
        <taxon>Methanobacteriati</taxon>
        <taxon>Methanobacteriota</taxon>
        <taxon>Stenosarchaea group</taxon>
        <taxon>Halobacteria</taxon>
        <taxon>Halobacteriales</taxon>
        <taxon>Haloferacaceae</taxon>
        <taxon>Salinigranum</taxon>
    </lineage>
</organism>
<gene>
    <name evidence="2" type="ORF">C2R22_01720</name>
</gene>
<feature type="transmembrane region" description="Helical" evidence="1">
    <location>
        <begin position="68"/>
        <end position="90"/>
    </location>
</feature>
<sequence>MPSRSLLDLLLAFVGWFLLLVLPVSVVVDVLSMSVAGVSDLALVAALAVPTATWFWWSGRPVGPLGAWFFWTVALTLALGLPLMVTLAAFDAALTTGSLPARVLTVVFVTVVYAGAYALGYLGWASRLRGESGTGAESDG</sequence>
<evidence type="ECO:0000256" key="1">
    <source>
        <dbReference type="SAM" id="Phobius"/>
    </source>
</evidence>
<keyword evidence="1" id="KW-1133">Transmembrane helix</keyword>
<accession>A0A2I8VF88</accession>
<feature type="transmembrane region" description="Helical" evidence="1">
    <location>
        <begin position="6"/>
        <end position="28"/>
    </location>
</feature>
<keyword evidence="1" id="KW-0472">Membrane</keyword>
<keyword evidence="1" id="KW-0812">Transmembrane</keyword>
<protein>
    <submittedName>
        <fullName evidence="2">Uncharacterized protein</fullName>
    </submittedName>
</protein>
<reference evidence="2 3" key="1">
    <citation type="submission" date="2018-01" db="EMBL/GenBank/DDBJ databases">
        <title>Complete genome sequence of Salinigranum rubrum GX10T, an extremely halophilic archaeon isolated from a marine solar saltern.</title>
        <authorList>
            <person name="Han S."/>
        </authorList>
    </citation>
    <scope>NUCLEOTIDE SEQUENCE [LARGE SCALE GENOMIC DNA]</scope>
    <source>
        <strain evidence="2 3">GX10</strain>
    </source>
</reference>
<dbReference type="AlphaFoldDB" id="A0A2I8VF88"/>
<keyword evidence="3" id="KW-1185">Reference proteome</keyword>
<evidence type="ECO:0000313" key="2">
    <source>
        <dbReference type="EMBL" id="AUV80534.1"/>
    </source>
</evidence>